<accession>A0A1A9RZL2</accession>
<gene>
    <name evidence="2" type="ORF">A7P95_03765</name>
</gene>
<dbReference type="OrthoDB" id="6199156at2"/>
<dbReference type="RefSeq" id="WP_067591382.1">
    <property type="nucleotide sequence ID" value="NZ_LXSL01000014.1"/>
</dbReference>
<feature type="transmembrane region" description="Helical" evidence="1">
    <location>
        <begin position="59"/>
        <end position="77"/>
    </location>
</feature>
<sequence>MIFALAAALVTAALLYTLLFEDGREFIESVKSCFTPELFLPSFLFPGSDEEDDWGQTKLIIWMLISMLVGALAYAKFG</sequence>
<name>A0A1A9RZL2_9NEIS</name>
<dbReference type="STRING" id="1795827.A7P95_03765"/>
<keyword evidence="3" id="KW-1185">Reference proteome</keyword>
<dbReference type="AlphaFoldDB" id="A0A1A9RZL2"/>
<dbReference type="Proteomes" id="UP000077885">
    <property type="component" value="Unassembled WGS sequence"/>
</dbReference>
<evidence type="ECO:0000313" key="2">
    <source>
        <dbReference type="EMBL" id="OAM29338.1"/>
    </source>
</evidence>
<evidence type="ECO:0000313" key="3">
    <source>
        <dbReference type="Proteomes" id="UP000077885"/>
    </source>
</evidence>
<keyword evidence="1" id="KW-0812">Transmembrane</keyword>
<evidence type="ECO:0000256" key="1">
    <source>
        <dbReference type="SAM" id="Phobius"/>
    </source>
</evidence>
<comment type="caution">
    <text evidence="2">The sequence shown here is derived from an EMBL/GenBank/DDBJ whole genome shotgun (WGS) entry which is preliminary data.</text>
</comment>
<protein>
    <submittedName>
        <fullName evidence="2">Uncharacterized protein</fullName>
    </submittedName>
</protein>
<reference evidence="3" key="1">
    <citation type="submission" date="2016-05" db="EMBL/GenBank/DDBJ databases">
        <title>Draft genome of Corynebacterium afermentans subsp. afermentans LCDC 88199T.</title>
        <authorList>
            <person name="Bernier A.-M."/>
            <person name="Bernard K."/>
        </authorList>
    </citation>
    <scope>NUCLEOTIDE SEQUENCE [LARGE SCALE GENOMIC DNA]</scope>
    <source>
        <strain evidence="3">NML02-A-017</strain>
    </source>
</reference>
<proteinExistence type="predicted"/>
<dbReference type="EMBL" id="LXSL01000014">
    <property type="protein sequence ID" value="OAM29338.1"/>
    <property type="molecule type" value="Genomic_DNA"/>
</dbReference>
<organism evidence="2 3">
    <name type="scientific">Eikenella longinqua</name>
    <dbReference type="NCBI Taxonomy" id="1795827"/>
    <lineage>
        <taxon>Bacteria</taxon>
        <taxon>Pseudomonadati</taxon>
        <taxon>Pseudomonadota</taxon>
        <taxon>Betaproteobacteria</taxon>
        <taxon>Neisseriales</taxon>
        <taxon>Neisseriaceae</taxon>
        <taxon>Eikenella</taxon>
    </lineage>
</organism>
<keyword evidence="1" id="KW-0472">Membrane</keyword>
<keyword evidence="1" id="KW-1133">Transmembrane helix</keyword>